<dbReference type="PATRIC" id="fig|1126833.4.peg.2677"/>
<name>A0A0D5NIW8_9BACL</name>
<evidence type="ECO:0000259" key="5">
    <source>
        <dbReference type="PROSITE" id="PS50921"/>
    </source>
</evidence>
<dbReference type="SMART" id="SM00448">
    <property type="entry name" value="REC"/>
    <property type="match status" value="1"/>
</dbReference>
<evidence type="ECO:0000259" key="4">
    <source>
        <dbReference type="PROSITE" id="PS50110"/>
    </source>
</evidence>
<evidence type="ECO:0008006" key="8">
    <source>
        <dbReference type="Google" id="ProtNLM"/>
    </source>
</evidence>
<dbReference type="Proteomes" id="UP000032633">
    <property type="component" value="Chromosome"/>
</dbReference>
<feature type="domain" description="Response regulatory" evidence="4">
    <location>
        <begin position="6"/>
        <end position="120"/>
    </location>
</feature>
<dbReference type="InterPro" id="IPR050595">
    <property type="entry name" value="Bact_response_regulator"/>
</dbReference>
<dbReference type="GO" id="GO:0000160">
    <property type="term" value="P:phosphorelay signal transduction system"/>
    <property type="evidence" value="ECO:0007669"/>
    <property type="project" value="UniProtKB-KW"/>
</dbReference>
<keyword evidence="1 3" id="KW-0597">Phosphoprotein</keyword>
<evidence type="ECO:0000313" key="7">
    <source>
        <dbReference type="Proteomes" id="UP000032633"/>
    </source>
</evidence>
<feature type="modified residue" description="4-aspartylphosphate" evidence="3">
    <location>
        <position position="56"/>
    </location>
</feature>
<dbReference type="AlphaFoldDB" id="A0A0D5NIW8"/>
<evidence type="ECO:0000313" key="6">
    <source>
        <dbReference type="EMBL" id="AJY75201.1"/>
    </source>
</evidence>
<dbReference type="Pfam" id="PF00072">
    <property type="entry name" value="Response_reg"/>
    <property type="match status" value="1"/>
</dbReference>
<dbReference type="PIRSF" id="PIRSF036382">
    <property type="entry name" value="RR_antiterm"/>
    <property type="match status" value="1"/>
</dbReference>
<dbReference type="EMBL" id="CP011058">
    <property type="protein sequence ID" value="AJY75201.1"/>
    <property type="molecule type" value="Genomic_DNA"/>
</dbReference>
<dbReference type="InterPro" id="IPR001789">
    <property type="entry name" value="Sig_transdc_resp-reg_receiver"/>
</dbReference>
<evidence type="ECO:0000256" key="3">
    <source>
        <dbReference type="PROSITE-ProRule" id="PRU00169"/>
    </source>
</evidence>
<keyword evidence="7" id="KW-1185">Reference proteome</keyword>
<dbReference type="InterPro" id="IPR036388">
    <property type="entry name" value="WH-like_DNA-bd_sf"/>
</dbReference>
<dbReference type="InterPro" id="IPR011006">
    <property type="entry name" value="CheY-like_superfamily"/>
</dbReference>
<proteinExistence type="predicted"/>
<dbReference type="Pfam" id="PF03861">
    <property type="entry name" value="ANTAR"/>
    <property type="match status" value="1"/>
</dbReference>
<dbReference type="STRING" id="1126833.VN24_12215"/>
<sequence>MNRNVVVMIADDEPIVRLDLEEMLREAGYADIIHARNGEEAIRIGYERQPDLVVMDVRMPDIDGIKAAVQIGKWYDPAIVFLTSYSYKECAAEARQAGAAGFVAKPFTEATLLPAVEIALSQQLRMRELRDDVRKLKTKMEERRVIDKAKGLLMQRDGLDEETAFGELRSLSMRERTGLKQIADRIIREFEQAKGDK</sequence>
<dbReference type="Gene3D" id="1.10.10.10">
    <property type="entry name" value="Winged helix-like DNA-binding domain superfamily/Winged helix DNA-binding domain"/>
    <property type="match status" value="1"/>
</dbReference>
<dbReference type="PROSITE" id="PS50110">
    <property type="entry name" value="RESPONSE_REGULATORY"/>
    <property type="match status" value="1"/>
</dbReference>
<evidence type="ECO:0000256" key="1">
    <source>
        <dbReference type="ARBA" id="ARBA00022553"/>
    </source>
</evidence>
<reference evidence="6 7" key="1">
    <citation type="journal article" date="2015" name="J. Biotechnol.">
        <title>Complete genome sequence of Paenibacillus beijingensis 7188(T) (=DSM 24997(T)), a novel rhizobacterium from jujube garden soil.</title>
        <authorList>
            <person name="Kwak Y."/>
            <person name="Shin J.H."/>
        </authorList>
    </citation>
    <scope>NUCLEOTIDE SEQUENCE [LARGE SCALE GENOMIC DNA]</scope>
    <source>
        <strain evidence="6 7">DSM 24997</strain>
    </source>
</reference>
<dbReference type="InterPro" id="IPR008327">
    <property type="entry name" value="Sig_transdc_resp-reg_antiterm"/>
</dbReference>
<dbReference type="Gene3D" id="3.40.50.2300">
    <property type="match status" value="1"/>
</dbReference>
<reference evidence="7" key="2">
    <citation type="submission" date="2015-03" db="EMBL/GenBank/DDBJ databases">
        <title>Genome sequence of Paenibacillus beijingensis strain DSM 24997T.</title>
        <authorList>
            <person name="Kwak Y."/>
            <person name="Shin J.-H."/>
        </authorList>
    </citation>
    <scope>NUCLEOTIDE SEQUENCE [LARGE SCALE GENOMIC DNA]</scope>
    <source>
        <strain evidence="7">DSM 24997</strain>
    </source>
</reference>
<dbReference type="OrthoDB" id="9780153at2"/>
<dbReference type="GO" id="GO:0003723">
    <property type="term" value="F:RNA binding"/>
    <property type="evidence" value="ECO:0007669"/>
    <property type="project" value="InterPro"/>
</dbReference>
<feature type="domain" description="ANTAR" evidence="5">
    <location>
        <begin position="126"/>
        <end position="187"/>
    </location>
</feature>
<dbReference type="PANTHER" id="PTHR44591:SF14">
    <property type="entry name" value="PROTEIN PILG"/>
    <property type="match status" value="1"/>
</dbReference>
<gene>
    <name evidence="6" type="ORF">VN24_12215</name>
</gene>
<dbReference type="SUPFAM" id="SSF52172">
    <property type="entry name" value="CheY-like"/>
    <property type="match status" value="1"/>
</dbReference>
<dbReference type="SMART" id="SM01012">
    <property type="entry name" value="ANTAR"/>
    <property type="match status" value="1"/>
</dbReference>
<accession>A0A0D5NIW8</accession>
<keyword evidence="2" id="KW-0902">Two-component regulatory system</keyword>
<organism evidence="6 7">
    <name type="scientific">Paenibacillus beijingensis</name>
    <dbReference type="NCBI Taxonomy" id="1126833"/>
    <lineage>
        <taxon>Bacteria</taxon>
        <taxon>Bacillati</taxon>
        <taxon>Bacillota</taxon>
        <taxon>Bacilli</taxon>
        <taxon>Bacillales</taxon>
        <taxon>Paenibacillaceae</taxon>
        <taxon>Paenibacillus</taxon>
    </lineage>
</organism>
<dbReference type="PROSITE" id="PS50921">
    <property type="entry name" value="ANTAR"/>
    <property type="match status" value="1"/>
</dbReference>
<dbReference type="HOGENOM" id="CLU_000445_65_0_9"/>
<dbReference type="InterPro" id="IPR005561">
    <property type="entry name" value="ANTAR"/>
</dbReference>
<dbReference type="KEGG" id="pbj:VN24_12215"/>
<protein>
    <recommendedName>
        <fullName evidence="8">Fis family transcriptional regulator</fullName>
    </recommendedName>
</protein>
<evidence type="ECO:0000256" key="2">
    <source>
        <dbReference type="ARBA" id="ARBA00023012"/>
    </source>
</evidence>
<dbReference type="PANTHER" id="PTHR44591">
    <property type="entry name" value="STRESS RESPONSE REGULATOR PROTEIN 1"/>
    <property type="match status" value="1"/>
</dbReference>
<dbReference type="RefSeq" id="WP_045670634.1">
    <property type="nucleotide sequence ID" value="NZ_CP011058.1"/>
</dbReference>